<dbReference type="Proteomes" id="UP000322822">
    <property type="component" value="Chromosome 1"/>
</dbReference>
<dbReference type="AlphaFoldDB" id="A0A5P2H176"/>
<evidence type="ECO:0008006" key="4">
    <source>
        <dbReference type="Google" id="ProtNLM"/>
    </source>
</evidence>
<reference evidence="2 3" key="1">
    <citation type="submission" date="2019-09" db="EMBL/GenBank/DDBJ databases">
        <title>FDA dAtabase for Regulatory Grade micrObial Sequences (FDA-ARGOS): Supporting development and validation of Infectious Disease Dx tests.</title>
        <authorList>
            <person name="Sciortino C."/>
            <person name="Tallon L."/>
            <person name="Sadzewicz L."/>
            <person name="Vavikolanu K."/>
            <person name="Mehta A."/>
            <person name="Aluvathingal J."/>
            <person name="Nadendla S."/>
            <person name="Nandy P."/>
            <person name="Geyer C."/>
            <person name="Yan Y."/>
            <person name="Sichtig H."/>
        </authorList>
    </citation>
    <scope>NUCLEOTIDE SEQUENCE [LARGE SCALE GENOMIC DNA]</scope>
    <source>
        <strain evidence="2 3">FDAARGOS_664</strain>
    </source>
</reference>
<dbReference type="EMBL" id="CP044065">
    <property type="protein sequence ID" value="QET01707.1"/>
    <property type="molecule type" value="Genomic_DNA"/>
</dbReference>
<evidence type="ECO:0000313" key="3">
    <source>
        <dbReference type="Proteomes" id="UP000322822"/>
    </source>
</evidence>
<dbReference type="OrthoDB" id="9101168at2"/>
<gene>
    <name evidence="2" type="ORF">FOB72_06375</name>
</gene>
<feature type="compositionally biased region" description="Basic and acidic residues" evidence="1">
    <location>
        <begin position="1"/>
        <end position="10"/>
    </location>
</feature>
<sequence>MAKTNAERQRIYRSKRTGTGGRHERINCYVSISTKRNVERLACYYHLTLAETLEKIINERAATLLERLSEEEREMFFEERAGAQHTPEPEDISSGA</sequence>
<proteinExistence type="predicted"/>
<protein>
    <recommendedName>
        <fullName evidence="4">Protein CopB</fullName>
    </recommendedName>
</protein>
<feature type="region of interest" description="Disordered" evidence="1">
    <location>
        <begin position="1"/>
        <end position="20"/>
    </location>
</feature>
<accession>A0A5P2H176</accession>
<dbReference type="RefSeq" id="WP_150371757.1">
    <property type="nucleotide sequence ID" value="NZ_CP044065.1"/>
</dbReference>
<name>A0A5P2H176_9BURK</name>
<evidence type="ECO:0000313" key="2">
    <source>
        <dbReference type="EMBL" id="QET01707.1"/>
    </source>
</evidence>
<organism evidence="2 3">
    <name type="scientific">Cupriavidus pauculus</name>
    <dbReference type="NCBI Taxonomy" id="82633"/>
    <lineage>
        <taxon>Bacteria</taxon>
        <taxon>Pseudomonadati</taxon>
        <taxon>Pseudomonadota</taxon>
        <taxon>Betaproteobacteria</taxon>
        <taxon>Burkholderiales</taxon>
        <taxon>Burkholderiaceae</taxon>
        <taxon>Cupriavidus</taxon>
    </lineage>
</organism>
<evidence type="ECO:0000256" key="1">
    <source>
        <dbReference type="SAM" id="MobiDB-lite"/>
    </source>
</evidence>